<dbReference type="InterPro" id="IPR029489">
    <property type="entry name" value="OGT/SEC/SPY_C"/>
</dbReference>
<sequence length="702" mass="78920">MAQSYYLAAVQHHRVGQLTEAESLYQQVLSKQPNHADAHHMLGLVYYQTNRAALAVSHIEQALAINPKQVEYLNHYGLALRENGQVDAAIKSFQQAILLQPKDLDIQLNLGNTMLAANRFEEAAGYYRRVLRVRPKADDIREALCHCLSSLGNQAHALGNFIQAEACFQEALLFTPQDAALLYNLGNAQRELGKPNDAAKQYQKAIQLAPNDADTHNNLGNVQRELGQLDLAVASYQIALTLNPKLHHAKVHLVHQKQHMCDWQGLDDDIQQIRQWVKHEPSAQISPFAFLAMPSTTAEEQKTCANNWVNNRYAQLIQLSKQLNFNHAATSNKKIKIGYLSADFRLHPLAFLISELIELHDKSQFEIHAFSYGINDKTSARIRLEKAFDHFHDIRTLSEIDAAKKIHSAGIDILVDLTGFTQTSRSGIAALRPAKINVNWLGFPGTMGDIHHNNEPSTPLFDYLLTDSFIIPPTSAQHYAEKLALLPYSYQPNDRKRPVGKTPTREACNLPEDAFVFCSFNQSFKITPDVFNVWMRLLTAQPNSVLWLLDCNPWAKQNLLREAKLRNIEAERIIFAPRVSIADHLARHAHADLFLDTQPYNAHTTCSDALWMGVPVLTCVGDTFASRVAGSLLHAAGLTQLITYSLEAYENTAMSLVQNKDTLTSIKEKLSTENMTSPLFDTAKFAESLEESYREILKQHAK</sequence>
<evidence type="ECO:0000256" key="6">
    <source>
        <dbReference type="ARBA" id="ARBA00022737"/>
    </source>
</evidence>
<keyword evidence="4" id="KW-0328">Glycosyltransferase</keyword>
<feature type="repeat" description="TPR" evidence="8">
    <location>
        <begin position="70"/>
        <end position="103"/>
    </location>
</feature>
<evidence type="ECO:0000256" key="3">
    <source>
        <dbReference type="ARBA" id="ARBA00011970"/>
    </source>
</evidence>
<feature type="repeat" description="TPR" evidence="8">
    <location>
        <begin position="179"/>
        <end position="212"/>
    </location>
</feature>
<evidence type="ECO:0000313" key="10">
    <source>
        <dbReference type="EMBL" id="HBA09000.1"/>
    </source>
</evidence>
<evidence type="ECO:0000256" key="4">
    <source>
        <dbReference type="ARBA" id="ARBA00022676"/>
    </source>
</evidence>
<feature type="domain" description="O-GlcNAc transferase C-terminal" evidence="9">
    <location>
        <begin position="261"/>
        <end position="494"/>
    </location>
</feature>
<dbReference type="Pfam" id="PF13844">
    <property type="entry name" value="Glyco_transf_41"/>
    <property type="match status" value="2"/>
</dbReference>
<keyword evidence="5 10" id="KW-0808">Transferase</keyword>
<evidence type="ECO:0000256" key="5">
    <source>
        <dbReference type="ARBA" id="ARBA00022679"/>
    </source>
</evidence>
<keyword evidence="7 8" id="KW-0802">TPR repeat</keyword>
<feature type="domain" description="O-GlcNAc transferase C-terminal" evidence="9">
    <location>
        <begin position="504"/>
        <end position="688"/>
    </location>
</feature>
<reference evidence="10 11" key="1">
    <citation type="journal article" date="2018" name="Nat. Biotechnol.">
        <title>A standardized bacterial taxonomy based on genome phylogeny substantially revises the tree of life.</title>
        <authorList>
            <person name="Parks D.H."/>
            <person name="Chuvochina M."/>
            <person name="Waite D.W."/>
            <person name="Rinke C."/>
            <person name="Skarshewski A."/>
            <person name="Chaumeil P.A."/>
            <person name="Hugenholtz P."/>
        </authorList>
    </citation>
    <scope>NUCLEOTIDE SEQUENCE [LARGE SCALE GENOMIC DNA]</scope>
    <source>
        <strain evidence="10">UBA9958</strain>
    </source>
</reference>
<dbReference type="AlphaFoldDB" id="A0A351RAC9"/>
<name>A0A351RAC9_9PROT</name>
<dbReference type="Pfam" id="PF13432">
    <property type="entry name" value="TPR_16"/>
    <property type="match status" value="1"/>
</dbReference>
<dbReference type="Pfam" id="PF14559">
    <property type="entry name" value="TPR_19"/>
    <property type="match status" value="1"/>
</dbReference>
<dbReference type="PANTHER" id="PTHR44998:SF1">
    <property type="entry name" value="UDP-N-ACETYLGLUCOSAMINE--PEPTIDE N-ACETYLGLUCOSAMINYLTRANSFERASE 110 KDA SUBUNIT"/>
    <property type="match status" value="1"/>
</dbReference>
<dbReference type="PROSITE" id="PS50293">
    <property type="entry name" value="TPR_REGION"/>
    <property type="match status" value="1"/>
</dbReference>
<evidence type="ECO:0000256" key="1">
    <source>
        <dbReference type="ARBA" id="ARBA00004922"/>
    </source>
</evidence>
<feature type="repeat" description="TPR" evidence="8">
    <location>
        <begin position="213"/>
        <end position="246"/>
    </location>
</feature>
<dbReference type="PROSITE" id="PS50005">
    <property type="entry name" value="TPR"/>
    <property type="match status" value="6"/>
</dbReference>
<gene>
    <name evidence="10" type="ORF">DCW48_05200</name>
</gene>
<evidence type="ECO:0000256" key="7">
    <source>
        <dbReference type="ARBA" id="ARBA00022803"/>
    </source>
</evidence>
<feature type="repeat" description="TPR" evidence="8">
    <location>
        <begin position="2"/>
        <end position="35"/>
    </location>
</feature>
<dbReference type="SUPFAM" id="SSF48452">
    <property type="entry name" value="TPR-like"/>
    <property type="match status" value="1"/>
</dbReference>
<dbReference type="STRING" id="1132855.GCA_000384255_01925"/>
<dbReference type="Gene3D" id="3.40.50.11380">
    <property type="match status" value="1"/>
</dbReference>
<dbReference type="GO" id="GO:0006493">
    <property type="term" value="P:protein O-linked glycosylation"/>
    <property type="evidence" value="ECO:0007669"/>
    <property type="project" value="TreeGrafter"/>
</dbReference>
<protein>
    <recommendedName>
        <fullName evidence="3">protein O-GlcNAc transferase</fullName>
        <ecNumber evidence="3">2.4.1.255</ecNumber>
    </recommendedName>
</protein>
<feature type="repeat" description="TPR" evidence="8">
    <location>
        <begin position="36"/>
        <end position="69"/>
    </location>
</feature>
<dbReference type="Pfam" id="PF13414">
    <property type="entry name" value="TPR_11"/>
    <property type="match status" value="1"/>
</dbReference>
<dbReference type="SMART" id="SM00028">
    <property type="entry name" value="TPR"/>
    <property type="match status" value="7"/>
</dbReference>
<dbReference type="EMBL" id="DNAA01000126">
    <property type="protein sequence ID" value="HBA09000.1"/>
    <property type="molecule type" value="Genomic_DNA"/>
</dbReference>
<dbReference type="EC" id="2.4.1.255" evidence="3"/>
<accession>A0A351RAC9</accession>
<comment type="pathway">
    <text evidence="1">Protein modification; protein glycosylation.</text>
</comment>
<evidence type="ECO:0000256" key="8">
    <source>
        <dbReference type="PROSITE-ProRule" id="PRU00339"/>
    </source>
</evidence>
<comment type="caution">
    <text evidence="10">The sequence shown here is derived from an EMBL/GenBank/DDBJ whole genome shotgun (WGS) entry which is preliminary data.</text>
</comment>
<dbReference type="InterPro" id="IPR011990">
    <property type="entry name" value="TPR-like_helical_dom_sf"/>
</dbReference>
<dbReference type="GO" id="GO:0097363">
    <property type="term" value="F:protein O-acetylglucosaminyltransferase activity"/>
    <property type="evidence" value="ECO:0007669"/>
    <property type="project" value="UniProtKB-EC"/>
</dbReference>
<comment type="similarity">
    <text evidence="2">Belongs to the glycosyltransferase 41 family. O-GlcNAc transferase subfamily.</text>
</comment>
<proteinExistence type="inferred from homology"/>
<dbReference type="Gene3D" id="3.40.50.2000">
    <property type="entry name" value="Glycogen Phosphorylase B"/>
    <property type="match status" value="1"/>
</dbReference>
<evidence type="ECO:0000256" key="2">
    <source>
        <dbReference type="ARBA" id="ARBA00005386"/>
    </source>
</evidence>
<keyword evidence="6" id="KW-0677">Repeat</keyword>
<feature type="repeat" description="TPR" evidence="8">
    <location>
        <begin position="104"/>
        <end position="137"/>
    </location>
</feature>
<dbReference type="Gene3D" id="1.25.40.10">
    <property type="entry name" value="Tetratricopeptide repeat domain"/>
    <property type="match status" value="3"/>
</dbReference>
<dbReference type="Proteomes" id="UP000264313">
    <property type="component" value="Unassembled WGS sequence"/>
</dbReference>
<evidence type="ECO:0000313" key="11">
    <source>
        <dbReference type="Proteomes" id="UP000264313"/>
    </source>
</evidence>
<dbReference type="InterPro" id="IPR019734">
    <property type="entry name" value="TPR_rpt"/>
</dbReference>
<dbReference type="PANTHER" id="PTHR44998">
    <property type="match status" value="1"/>
</dbReference>
<evidence type="ECO:0000259" key="9">
    <source>
        <dbReference type="Pfam" id="PF13844"/>
    </source>
</evidence>
<organism evidence="10 11">
    <name type="scientific">Methylotenera mobilis</name>
    <dbReference type="NCBI Taxonomy" id="359408"/>
    <lineage>
        <taxon>Bacteria</taxon>
        <taxon>Pseudomonadati</taxon>
        <taxon>Pseudomonadota</taxon>
        <taxon>Betaproteobacteria</taxon>
        <taxon>Nitrosomonadales</taxon>
        <taxon>Methylophilaceae</taxon>
        <taxon>Methylotenera</taxon>
    </lineage>
</organism>